<dbReference type="InterPro" id="IPR052529">
    <property type="entry name" value="Bact_Transport_Assoc"/>
</dbReference>
<evidence type="ECO:0000259" key="2">
    <source>
        <dbReference type="Pfam" id="PF04235"/>
    </source>
</evidence>
<dbReference type="RefSeq" id="WP_132430482.1">
    <property type="nucleotide sequence ID" value="NZ_SMFZ01000002.1"/>
</dbReference>
<gene>
    <name evidence="3" type="ORF">EV378_5768</name>
</gene>
<feature type="transmembrane region" description="Helical" evidence="1">
    <location>
        <begin position="194"/>
        <end position="217"/>
    </location>
</feature>
<keyword evidence="4" id="KW-1185">Reference proteome</keyword>
<evidence type="ECO:0000313" key="4">
    <source>
        <dbReference type="Proteomes" id="UP000295560"/>
    </source>
</evidence>
<dbReference type="InterPro" id="IPR007349">
    <property type="entry name" value="DUF418"/>
</dbReference>
<feature type="domain" description="DUF418" evidence="2">
    <location>
        <begin position="218"/>
        <end position="383"/>
    </location>
</feature>
<evidence type="ECO:0000313" key="3">
    <source>
        <dbReference type="EMBL" id="TCK21777.1"/>
    </source>
</evidence>
<evidence type="ECO:0000256" key="1">
    <source>
        <dbReference type="SAM" id="Phobius"/>
    </source>
</evidence>
<dbReference type="OrthoDB" id="2388539at2"/>
<dbReference type="PANTHER" id="PTHR30590:SF2">
    <property type="entry name" value="INNER MEMBRANE PROTEIN"/>
    <property type="match status" value="1"/>
</dbReference>
<comment type="caution">
    <text evidence="3">The sequence shown here is derived from an EMBL/GenBank/DDBJ whole genome shotgun (WGS) entry which is preliminary data.</text>
</comment>
<dbReference type="PANTHER" id="PTHR30590">
    <property type="entry name" value="INNER MEMBRANE PROTEIN"/>
    <property type="match status" value="1"/>
</dbReference>
<dbReference type="EMBL" id="SMFZ01000002">
    <property type="protein sequence ID" value="TCK21777.1"/>
    <property type="molecule type" value="Genomic_DNA"/>
</dbReference>
<feature type="transmembrane region" description="Helical" evidence="1">
    <location>
        <begin position="156"/>
        <end position="174"/>
    </location>
</feature>
<protein>
    <submittedName>
        <fullName evidence="3">Putative membrane protein YeiB</fullName>
    </submittedName>
</protein>
<name>A0A4R1HHS1_PSEEN</name>
<accession>A0A4R1HHS1</accession>
<feature type="transmembrane region" description="Helical" evidence="1">
    <location>
        <begin position="273"/>
        <end position="294"/>
    </location>
</feature>
<sequence length="399" mass="41074">MPAPLSAAHSAVPTAQAERALAPDLARGVMLLFIALAHTRLLHIGGSALSVPAGGGPLDVVAQALTTTFVDSRAYPLFAVLFGYGLAQIARRSAERGIDGGGIRSLLRRRGAWMVVFGLVHVVLLYAGDVIGVYGLVAVLFAGAVAWSGRRLWWGIAVGTTVGALLYGGMQLVLTLGGTLELSPNPLVNAADRVLSAVPLLPVSVLSAVGPVLLGIWAGRARLLEFPGRHRALLRRTAWIGLPVTVLGALPVTLQAVGLWSPASPTVGFGAGALHNLTGVAGGLAYAAVLALVAQRIGDRRGPVTTALAACGQRSMTCYLAQSVVWLVATEPLLFDVGNDLGVAAAAGVGVATWLVTVVAADLLRRAGLPGPFEALLRRLTYRAPRPTRPGPGSRSAAA</sequence>
<feature type="transmembrane region" description="Helical" evidence="1">
    <location>
        <begin position="238"/>
        <end position="261"/>
    </location>
</feature>
<proteinExistence type="predicted"/>
<reference evidence="3 4" key="1">
    <citation type="submission" date="2019-03" db="EMBL/GenBank/DDBJ databases">
        <title>Sequencing the genomes of 1000 actinobacteria strains.</title>
        <authorList>
            <person name="Klenk H.-P."/>
        </authorList>
    </citation>
    <scope>NUCLEOTIDE SEQUENCE [LARGE SCALE GENOMIC DNA]</scope>
    <source>
        <strain evidence="3 4">DSM 44969</strain>
    </source>
</reference>
<keyword evidence="1" id="KW-0472">Membrane</keyword>
<dbReference type="Pfam" id="PF04235">
    <property type="entry name" value="DUF418"/>
    <property type="match status" value="1"/>
</dbReference>
<organism evidence="3 4">
    <name type="scientific">Pseudonocardia endophytica</name>
    <dbReference type="NCBI Taxonomy" id="401976"/>
    <lineage>
        <taxon>Bacteria</taxon>
        <taxon>Bacillati</taxon>
        <taxon>Actinomycetota</taxon>
        <taxon>Actinomycetes</taxon>
        <taxon>Pseudonocardiales</taxon>
        <taxon>Pseudonocardiaceae</taxon>
        <taxon>Pseudonocardia</taxon>
    </lineage>
</organism>
<dbReference type="AlphaFoldDB" id="A0A4R1HHS1"/>
<keyword evidence="1" id="KW-0812">Transmembrane</keyword>
<keyword evidence="1" id="KW-1133">Transmembrane helix</keyword>
<feature type="transmembrane region" description="Helical" evidence="1">
    <location>
        <begin position="133"/>
        <end position="149"/>
    </location>
</feature>
<dbReference type="Proteomes" id="UP000295560">
    <property type="component" value="Unassembled WGS sequence"/>
</dbReference>